<dbReference type="InterPro" id="IPR020549">
    <property type="entry name" value="YbeY_CS"/>
</dbReference>
<evidence type="ECO:0000313" key="8">
    <source>
        <dbReference type="EMBL" id="AMO38654.1"/>
    </source>
</evidence>
<dbReference type="NCBIfam" id="NF010570">
    <property type="entry name" value="PRK13963.1"/>
    <property type="match status" value="1"/>
</dbReference>
<feature type="binding site" evidence="7">
    <location>
        <position position="234"/>
    </location>
    <ligand>
        <name>Zn(2+)</name>
        <dbReference type="ChEBI" id="CHEBI:29105"/>
        <note>catalytic</note>
    </ligand>
</feature>
<dbReference type="EC" id="3.1.-.-" evidence="7"/>
<keyword evidence="2 7" id="KW-0540">Nuclease</keyword>
<evidence type="ECO:0000313" key="9">
    <source>
        <dbReference type="Proteomes" id="UP000036902"/>
    </source>
</evidence>
<comment type="similarity">
    <text evidence="1 7">Belongs to the endoribonuclease YbeY family.</text>
</comment>
<evidence type="ECO:0000256" key="5">
    <source>
        <dbReference type="ARBA" id="ARBA00022801"/>
    </source>
</evidence>
<dbReference type="Gene3D" id="3.40.390.30">
    <property type="entry name" value="Metalloproteases ('zincins'), catalytic domain"/>
    <property type="match status" value="1"/>
</dbReference>
<sequence>MRETRMPKAASNPAASSPKIVAIDADGKATRIKAERLEIDLGDGRKLLLAFPERAWGDLEIEAETDSEAAVPMLSLQPGACNLMTLRVDVHHDLLPVEPIDLPQGENPPLLTLAVQKALEGVDKVSAPKKHQIRRWAQAALQRDAEVAVRLVGEAEGRKLNHEFRGKDYATNVLTFAYGEGEELPGTADLPLAGDLVLCVPVVVREAAEQGKTLDAHFAHLVVHGMLHLQGYDHENEVDAQVMEKLETEILRGLGYADPYA</sequence>
<evidence type="ECO:0000256" key="4">
    <source>
        <dbReference type="ARBA" id="ARBA00022759"/>
    </source>
</evidence>
<keyword evidence="6 7" id="KW-0862">Zinc</keyword>
<name>A0A127KAF6_9RHOO</name>
<reference evidence="9" key="1">
    <citation type="submission" date="2016-03" db="EMBL/GenBank/DDBJ databases">
        <authorList>
            <person name="Ma C."/>
            <person name="Zhou S."/>
            <person name="Yang G."/>
        </authorList>
    </citation>
    <scope>NUCLEOTIDE SEQUENCE [LARGE SCALE GENOMIC DNA]</scope>
    <source>
        <strain evidence="9">SgZ-1</strain>
    </source>
</reference>
<evidence type="ECO:0000256" key="6">
    <source>
        <dbReference type="ARBA" id="ARBA00022833"/>
    </source>
</evidence>
<protein>
    <recommendedName>
        <fullName evidence="7">Endoribonuclease YbeY</fullName>
        <ecNumber evidence="7">3.1.-.-</ecNumber>
    </recommendedName>
</protein>
<keyword evidence="7" id="KW-0963">Cytoplasm</keyword>
<accession>A0A127KAF6</accession>
<evidence type="ECO:0000256" key="7">
    <source>
        <dbReference type="HAMAP-Rule" id="MF_00009"/>
    </source>
</evidence>
<evidence type="ECO:0000256" key="2">
    <source>
        <dbReference type="ARBA" id="ARBA00022722"/>
    </source>
</evidence>
<comment type="subcellular location">
    <subcellularLocation>
        <location evidence="7">Cytoplasm</location>
    </subcellularLocation>
</comment>
<keyword evidence="3 7" id="KW-0479">Metal-binding</keyword>
<dbReference type="GO" id="GO:0004521">
    <property type="term" value="F:RNA endonuclease activity"/>
    <property type="evidence" value="ECO:0007669"/>
    <property type="project" value="UniProtKB-UniRule"/>
</dbReference>
<evidence type="ECO:0000256" key="1">
    <source>
        <dbReference type="ARBA" id="ARBA00010875"/>
    </source>
</evidence>
<dbReference type="HAMAP" id="MF_00009">
    <property type="entry name" value="Endoribonucl_YbeY"/>
    <property type="match status" value="1"/>
</dbReference>
<dbReference type="PROSITE" id="PS01306">
    <property type="entry name" value="UPF0054"/>
    <property type="match status" value="1"/>
</dbReference>
<dbReference type="STRING" id="1134435.AC731_017900"/>
<comment type="function">
    <text evidence="7">Single strand-specific metallo-endoribonuclease involved in late-stage 70S ribosome quality control and in maturation of the 3' terminus of the 16S rRNA.</text>
</comment>
<comment type="cofactor">
    <cofactor evidence="7">
        <name>Zn(2+)</name>
        <dbReference type="ChEBI" id="CHEBI:29105"/>
    </cofactor>
    <text evidence="7">Binds 1 zinc ion.</text>
</comment>
<keyword evidence="7" id="KW-0690">Ribosome biogenesis</keyword>
<feature type="binding site" evidence="7">
    <location>
        <position position="224"/>
    </location>
    <ligand>
        <name>Zn(2+)</name>
        <dbReference type="ChEBI" id="CHEBI:29105"/>
        <note>catalytic</note>
    </ligand>
</feature>
<dbReference type="GO" id="GO:0004222">
    <property type="term" value="F:metalloendopeptidase activity"/>
    <property type="evidence" value="ECO:0007669"/>
    <property type="project" value="InterPro"/>
</dbReference>
<feature type="binding site" evidence="7">
    <location>
        <position position="228"/>
    </location>
    <ligand>
        <name>Zn(2+)</name>
        <dbReference type="ChEBI" id="CHEBI:29105"/>
        <note>catalytic</note>
    </ligand>
</feature>
<gene>
    <name evidence="7" type="primary">ybeY</name>
    <name evidence="8" type="ORF">AC731_017900</name>
</gene>
<proteinExistence type="inferred from homology"/>
<dbReference type="GO" id="GO:0008270">
    <property type="term" value="F:zinc ion binding"/>
    <property type="evidence" value="ECO:0007669"/>
    <property type="project" value="UniProtKB-UniRule"/>
</dbReference>
<dbReference type="NCBIfam" id="TIGR00043">
    <property type="entry name" value="rRNA maturation RNase YbeY"/>
    <property type="match status" value="1"/>
</dbReference>
<organism evidence="8 9">
    <name type="scientific">Thauera humireducens</name>
    <dbReference type="NCBI Taxonomy" id="1134435"/>
    <lineage>
        <taxon>Bacteria</taxon>
        <taxon>Pseudomonadati</taxon>
        <taxon>Pseudomonadota</taxon>
        <taxon>Betaproteobacteria</taxon>
        <taxon>Rhodocyclales</taxon>
        <taxon>Zoogloeaceae</taxon>
        <taxon>Thauera</taxon>
    </lineage>
</organism>
<keyword evidence="9" id="KW-1185">Reference proteome</keyword>
<dbReference type="GO" id="GO:0005737">
    <property type="term" value="C:cytoplasm"/>
    <property type="evidence" value="ECO:0007669"/>
    <property type="project" value="UniProtKB-SubCell"/>
</dbReference>
<dbReference type="InterPro" id="IPR023091">
    <property type="entry name" value="MetalPrtase_cat_dom_sf_prd"/>
</dbReference>
<dbReference type="InterPro" id="IPR002036">
    <property type="entry name" value="YbeY"/>
</dbReference>
<dbReference type="AlphaFoldDB" id="A0A127KAF6"/>
<dbReference type="GO" id="GO:0006364">
    <property type="term" value="P:rRNA processing"/>
    <property type="evidence" value="ECO:0007669"/>
    <property type="project" value="UniProtKB-UniRule"/>
</dbReference>
<evidence type="ECO:0000256" key="3">
    <source>
        <dbReference type="ARBA" id="ARBA00022723"/>
    </source>
</evidence>
<keyword evidence="4 7" id="KW-0255">Endonuclease</keyword>
<dbReference type="SUPFAM" id="SSF55486">
    <property type="entry name" value="Metalloproteases ('zincins'), catalytic domain"/>
    <property type="match status" value="1"/>
</dbReference>
<dbReference type="EMBL" id="CP014646">
    <property type="protein sequence ID" value="AMO38654.1"/>
    <property type="molecule type" value="Genomic_DNA"/>
</dbReference>
<dbReference type="PANTHER" id="PTHR46986">
    <property type="entry name" value="ENDORIBONUCLEASE YBEY, CHLOROPLASTIC"/>
    <property type="match status" value="1"/>
</dbReference>
<dbReference type="Pfam" id="PF02130">
    <property type="entry name" value="YbeY"/>
    <property type="match status" value="1"/>
</dbReference>
<keyword evidence="5 7" id="KW-0378">Hydrolase</keyword>
<keyword evidence="7" id="KW-0698">rRNA processing</keyword>
<dbReference type="PANTHER" id="PTHR46986:SF1">
    <property type="entry name" value="ENDORIBONUCLEASE YBEY, CHLOROPLASTIC"/>
    <property type="match status" value="1"/>
</dbReference>
<dbReference type="KEGG" id="thu:AC731_017900"/>
<dbReference type="Proteomes" id="UP000036902">
    <property type="component" value="Chromosome"/>
</dbReference>